<dbReference type="InterPro" id="IPR036188">
    <property type="entry name" value="FAD/NAD-bd_sf"/>
</dbReference>
<sequence length="470" mass="49433">MSDANCVDLAIVGSGPVGMAAAIAARRHGLKVAVVDEQPAPGGQIYRDVETADAGRGAILGADYVAGRSLAEAFRESGASYYPSATVWRLASDGLSWSAPAGGGEIAAERILVAGGAMERPFPVKGWTLPGVMTAGAAQILLKSEGVVADDAVFIGCGPLLALVACQYLNAGVRIRAILDTTPPQNRMAALPHLPRALAAPGMLAKGVGMLARIAASPVAVSRRVESVELMGEGHLAAVRWRDPQGSHEIETERAFLHQGIIPNLNMTMAAGCRHVWDERQLAFRPETDVFGRTSLAWLLSAGDGAGIAGAKTAALSGEIAAHAVAYDLERLDTPSFEAATRLPLNARRRELALRPFLDALYRPAQGMRVPEDDDVVVCRCEEVRRGEIARAVAEGCPGPNQLKSFTRAGMGPCQGRLCGHTVVETIAALTGAAPEAVGYYRSRMPVKPVTVGEIAGLSFENNLREKSHG</sequence>
<dbReference type="InterPro" id="IPR007419">
    <property type="entry name" value="BFD-like_2Fe2S-bd_dom"/>
</dbReference>
<dbReference type="CDD" id="cd19946">
    <property type="entry name" value="GlpA-like_Fer2_BFD-like"/>
    <property type="match status" value="1"/>
</dbReference>
<proteinExistence type="predicted"/>
<accession>A0A1G5MD51</accession>
<dbReference type="InterPro" id="IPR051691">
    <property type="entry name" value="Metab_Enz_Cyan_OpOx_G3PDH"/>
</dbReference>
<evidence type="ECO:0000313" key="4">
    <source>
        <dbReference type="EMBL" id="SCZ23076.1"/>
    </source>
</evidence>
<reference evidence="4 5" key="1">
    <citation type="submission" date="2016-10" db="EMBL/GenBank/DDBJ databases">
        <authorList>
            <person name="de Groot N.N."/>
        </authorList>
    </citation>
    <scope>NUCLEOTIDE SEQUENCE [LARGE SCALE GENOMIC DNA]</scope>
    <source>
        <strain evidence="4 5">DSM 2698</strain>
    </source>
</reference>
<evidence type="ECO:0000259" key="3">
    <source>
        <dbReference type="Pfam" id="PF07992"/>
    </source>
</evidence>
<dbReference type="OrthoDB" id="9801699at2"/>
<dbReference type="InterPro" id="IPR017224">
    <property type="entry name" value="Opine_Oxase_asu/HCN_bsu"/>
</dbReference>
<organism evidence="4 5">
    <name type="scientific">Afifella marina DSM 2698</name>
    <dbReference type="NCBI Taxonomy" id="1120955"/>
    <lineage>
        <taxon>Bacteria</taxon>
        <taxon>Pseudomonadati</taxon>
        <taxon>Pseudomonadota</taxon>
        <taxon>Alphaproteobacteria</taxon>
        <taxon>Hyphomicrobiales</taxon>
        <taxon>Afifellaceae</taxon>
        <taxon>Afifella</taxon>
    </lineage>
</organism>
<dbReference type="SUPFAM" id="SSF51905">
    <property type="entry name" value="FAD/NAD(P)-binding domain"/>
    <property type="match status" value="1"/>
</dbReference>
<evidence type="ECO:0000256" key="1">
    <source>
        <dbReference type="ARBA" id="ARBA00023002"/>
    </source>
</evidence>
<protein>
    <submittedName>
        <fullName evidence="4">Thioredoxin reductase</fullName>
    </submittedName>
</protein>
<dbReference type="Pfam" id="PF04324">
    <property type="entry name" value="Fer2_BFD"/>
    <property type="match status" value="1"/>
</dbReference>
<keyword evidence="1" id="KW-0560">Oxidoreductase</keyword>
<feature type="domain" description="BFD-like [2Fe-2S]-binding" evidence="2">
    <location>
        <begin position="377"/>
        <end position="428"/>
    </location>
</feature>
<dbReference type="RefSeq" id="WP_092809279.1">
    <property type="nucleotide sequence ID" value="NZ_FMVW01000001.1"/>
</dbReference>
<dbReference type="AlphaFoldDB" id="A0A1G5MD51"/>
<dbReference type="InterPro" id="IPR023753">
    <property type="entry name" value="FAD/NAD-binding_dom"/>
</dbReference>
<keyword evidence="5" id="KW-1185">Reference proteome</keyword>
<feature type="domain" description="FAD/NAD(P)-binding" evidence="3">
    <location>
        <begin position="8"/>
        <end position="315"/>
    </location>
</feature>
<evidence type="ECO:0000313" key="5">
    <source>
        <dbReference type="Proteomes" id="UP000199347"/>
    </source>
</evidence>
<dbReference type="Pfam" id="PF07992">
    <property type="entry name" value="Pyr_redox_2"/>
    <property type="match status" value="1"/>
</dbReference>
<gene>
    <name evidence="4" type="ORF">SAMN03080610_00486</name>
</gene>
<dbReference type="Gene3D" id="3.50.50.60">
    <property type="entry name" value="FAD/NAD(P)-binding domain"/>
    <property type="match status" value="2"/>
</dbReference>
<dbReference type="STRING" id="1120955.SAMN03080610_00486"/>
<dbReference type="EMBL" id="FMVW01000001">
    <property type="protein sequence ID" value="SCZ23076.1"/>
    <property type="molecule type" value="Genomic_DNA"/>
</dbReference>
<dbReference type="GO" id="GO:0016491">
    <property type="term" value="F:oxidoreductase activity"/>
    <property type="evidence" value="ECO:0007669"/>
    <property type="project" value="UniProtKB-KW"/>
</dbReference>
<dbReference type="Proteomes" id="UP000199347">
    <property type="component" value="Unassembled WGS sequence"/>
</dbReference>
<dbReference type="Gene3D" id="1.10.10.1100">
    <property type="entry name" value="BFD-like [2Fe-2S]-binding domain"/>
    <property type="match status" value="1"/>
</dbReference>
<dbReference type="PIRSF" id="PIRSF037495">
    <property type="entry name" value="Opine_OX_OoxA/HcnB"/>
    <property type="match status" value="1"/>
</dbReference>
<evidence type="ECO:0000259" key="2">
    <source>
        <dbReference type="Pfam" id="PF04324"/>
    </source>
</evidence>
<dbReference type="InterPro" id="IPR041854">
    <property type="entry name" value="BFD-like_2Fe2S-bd_dom_sf"/>
</dbReference>
<dbReference type="PANTHER" id="PTHR42949">
    <property type="entry name" value="ANAEROBIC GLYCEROL-3-PHOSPHATE DEHYDROGENASE SUBUNIT B"/>
    <property type="match status" value="1"/>
</dbReference>
<dbReference type="PANTHER" id="PTHR42949:SF3">
    <property type="entry name" value="ANAEROBIC GLYCEROL-3-PHOSPHATE DEHYDROGENASE SUBUNIT B"/>
    <property type="match status" value="1"/>
</dbReference>
<name>A0A1G5MD51_AFIMA</name>
<dbReference type="PRINTS" id="PR00368">
    <property type="entry name" value="FADPNR"/>
</dbReference>
<dbReference type="PRINTS" id="PR00469">
    <property type="entry name" value="PNDRDTASEII"/>
</dbReference>